<dbReference type="EMBL" id="CAADJA010000002">
    <property type="protein sequence ID" value="VFS47333.1"/>
    <property type="molecule type" value="Genomic_DNA"/>
</dbReference>
<evidence type="ECO:0008006" key="3">
    <source>
        <dbReference type="Google" id="ProtNLM"/>
    </source>
</evidence>
<reference evidence="1 2" key="1">
    <citation type="submission" date="2019-03" db="EMBL/GenBank/DDBJ databases">
        <authorList>
            <consortium name="Pathogen Informatics"/>
        </authorList>
    </citation>
    <scope>NUCLEOTIDE SEQUENCE [LARGE SCALE GENOMIC DNA]</scope>
    <source>
        <strain evidence="1 2">NCTC12282</strain>
    </source>
</reference>
<gene>
    <name evidence="1" type="ORF">NCTC12282_02268</name>
</gene>
<evidence type="ECO:0000313" key="1">
    <source>
        <dbReference type="EMBL" id="VFS47333.1"/>
    </source>
</evidence>
<accession>A0A484ZIU2</accession>
<dbReference type="RefSeq" id="WP_127526424.1">
    <property type="nucleotide sequence ID" value="NZ_PDDX01000001.1"/>
</dbReference>
<dbReference type="OrthoDB" id="6612732at2"/>
<sequence>MKKNLMTLCFSILFLFGCGPEAPSERKESPVRVELFETPSPYNSLVTISKVRVTAVSETAYVSVKNVTVNKGNCIRPRNDPFVYKILGYGQFIQGMYFANKGGDCKVLLVEVDTDHGAWAFNF</sequence>
<name>A0A484ZIU2_9GAMM</name>
<organism evidence="1 2">
    <name type="scientific">Budvicia aquatica</name>
    <dbReference type="NCBI Taxonomy" id="82979"/>
    <lineage>
        <taxon>Bacteria</taxon>
        <taxon>Pseudomonadati</taxon>
        <taxon>Pseudomonadota</taxon>
        <taxon>Gammaproteobacteria</taxon>
        <taxon>Enterobacterales</taxon>
        <taxon>Budviciaceae</taxon>
        <taxon>Budvicia</taxon>
    </lineage>
</organism>
<dbReference type="AlphaFoldDB" id="A0A484ZIU2"/>
<protein>
    <recommendedName>
        <fullName evidence="3">Lipoprotein</fullName>
    </recommendedName>
</protein>
<evidence type="ECO:0000313" key="2">
    <source>
        <dbReference type="Proteomes" id="UP000373449"/>
    </source>
</evidence>
<dbReference type="Proteomes" id="UP000373449">
    <property type="component" value="Unassembled WGS sequence"/>
</dbReference>
<proteinExistence type="predicted"/>
<dbReference type="PROSITE" id="PS51257">
    <property type="entry name" value="PROKAR_LIPOPROTEIN"/>
    <property type="match status" value="1"/>
</dbReference>